<proteinExistence type="predicted"/>
<dbReference type="OrthoDB" id="677051at2"/>
<reference evidence="1 2" key="1">
    <citation type="submission" date="2019-04" db="EMBL/GenBank/DDBJ databases">
        <title>Flavobacterium sp. nov. isolated from construction timber.</title>
        <authorList>
            <person name="Lin S.-Y."/>
            <person name="Chang C.-T."/>
            <person name="Young C.-C."/>
        </authorList>
    </citation>
    <scope>NUCLEOTIDE SEQUENCE [LARGE SCALE GENOMIC DNA]</scope>
    <source>
        <strain evidence="1 2">CC-CTC003</strain>
    </source>
</reference>
<accession>A0A4S4A0Q4</accession>
<evidence type="ECO:0000313" key="2">
    <source>
        <dbReference type="Proteomes" id="UP000307507"/>
    </source>
</evidence>
<dbReference type="Pfam" id="PF11009">
    <property type="entry name" value="BrxC"/>
    <property type="match status" value="1"/>
</dbReference>
<dbReference type="Gene3D" id="3.40.30.10">
    <property type="entry name" value="Glutaredoxin"/>
    <property type="match status" value="1"/>
</dbReference>
<comment type="caution">
    <text evidence="1">The sequence shown here is derived from an EMBL/GenBank/DDBJ whole genome shotgun (WGS) entry which is preliminary data.</text>
</comment>
<dbReference type="AlphaFoldDB" id="A0A4S4A0Q4"/>
<organism evidence="1 2">
    <name type="scientific">Flavobacterium supellecticarium</name>
    <dbReference type="NCBI Taxonomy" id="2565924"/>
    <lineage>
        <taxon>Bacteria</taxon>
        <taxon>Pseudomonadati</taxon>
        <taxon>Bacteroidota</taxon>
        <taxon>Flavobacteriia</taxon>
        <taxon>Flavobacteriales</taxon>
        <taxon>Flavobacteriaceae</taxon>
        <taxon>Flavobacterium</taxon>
    </lineage>
</organism>
<dbReference type="InterPro" id="IPR022551">
    <property type="entry name" value="BrxC"/>
</dbReference>
<protein>
    <submittedName>
        <fullName evidence="1">Bacillithiol system redox-active protein YtxJ</fullName>
    </submittedName>
</protein>
<evidence type="ECO:0000313" key="1">
    <source>
        <dbReference type="EMBL" id="THF51883.1"/>
    </source>
</evidence>
<dbReference type="Proteomes" id="UP000307507">
    <property type="component" value="Unassembled WGS sequence"/>
</dbReference>
<dbReference type="InterPro" id="IPR036249">
    <property type="entry name" value="Thioredoxin-like_sf"/>
</dbReference>
<gene>
    <name evidence="1" type="primary">ytxJ</name>
    <name evidence="1" type="ORF">E6C50_09020</name>
</gene>
<sequence length="127" mass="14524">MGFLDKIFGGQEEAVPSKVNWKRLETTTLDAIAEQSFEKPVVIFKHSTRCSISRMALKQFEREYALDDELDVYFLDLLEHRPLSNGIAERFGVQHESPQLIVIKDGKAVYNASHSAIQADDLKRWAE</sequence>
<dbReference type="EMBL" id="SSNZ01000002">
    <property type="protein sequence ID" value="THF51883.1"/>
    <property type="molecule type" value="Genomic_DNA"/>
</dbReference>
<keyword evidence="2" id="KW-1185">Reference proteome</keyword>
<dbReference type="SUPFAM" id="SSF52833">
    <property type="entry name" value="Thioredoxin-like"/>
    <property type="match status" value="1"/>
</dbReference>
<name>A0A4S4A0Q4_9FLAO</name>
<dbReference type="RefSeq" id="WP_136402866.1">
    <property type="nucleotide sequence ID" value="NZ_SSNZ01000002.1"/>
</dbReference>
<dbReference type="NCBIfam" id="TIGR04019">
    <property type="entry name" value="B_thiol_YtxJ"/>
    <property type="match status" value="1"/>
</dbReference>